<gene>
    <name evidence="1" type="ORF">GALL_268270</name>
</gene>
<reference evidence="1" key="1">
    <citation type="submission" date="2016-10" db="EMBL/GenBank/DDBJ databases">
        <title>Sequence of Gallionella enrichment culture.</title>
        <authorList>
            <person name="Poehlein A."/>
            <person name="Muehling M."/>
            <person name="Daniel R."/>
        </authorList>
    </citation>
    <scope>NUCLEOTIDE SEQUENCE</scope>
</reference>
<name>A0A1J5RT99_9ZZZZ</name>
<dbReference type="AlphaFoldDB" id="A0A1J5RT99"/>
<accession>A0A1J5RT99</accession>
<evidence type="ECO:0000313" key="1">
    <source>
        <dbReference type="EMBL" id="OIQ91293.1"/>
    </source>
</evidence>
<protein>
    <submittedName>
        <fullName evidence="1">Uncharacterized protein</fullName>
    </submittedName>
</protein>
<sequence length="48" mass="5701">MNKSPYQQAYYAPNPTAFTLYMRRSLPWQGLRFLAINLKMLKLIARSH</sequence>
<comment type="caution">
    <text evidence="1">The sequence shown here is derived from an EMBL/GenBank/DDBJ whole genome shotgun (WGS) entry which is preliminary data.</text>
</comment>
<dbReference type="EMBL" id="MLJW01000264">
    <property type="protein sequence ID" value="OIQ91293.1"/>
    <property type="molecule type" value="Genomic_DNA"/>
</dbReference>
<organism evidence="1">
    <name type="scientific">mine drainage metagenome</name>
    <dbReference type="NCBI Taxonomy" id="410659"/>
    <lineage>
        <taxon>unclassified sequences</taxon>
        <taxon>metagenomes</taxon>
        <taxon>ecological metagenomes</taxon>
    </lineage>
</organism>
<proteinExistence type="predicted"/>